<dbReference type="PANTHER" id="PTHR32258">
    <property type="entry name" value="PROTEIN NETWORKED 4A"/>
    <property type="match status" value="1"/>
</dbReference>
<dbReference type="AlphaFoldDB" id="A0A835R4A0"/>
<dbReference type="Proteomes" id="UP000639772">
    <property type="component" value="Unassembled WGS sequence"/>
</dbReference>
<sequence length="349" mass="40918">MKTLEESCQSLYCQKSFLIADNGNLISQVERVGLHLQSLENRLLISEGTRVNQEDKDPFQHDEQLKCPLRACKDEHDNHESSFKSQISYLGNQIHFVREENKIIKEELEETQYKFLQSDIDRFIFEQCLTDLNEKCLFLLEQCQKYMEESKRVENLFLEFKEEWTSREKGLASLSDCNEKLLDGLHVMLANDTKKVYESSDNASDNMLHLILNKIADLQASILVSKDETSTIQEIFFLQTKNHELLELNEQLWKDLDSSRQHEEMLNIELEFLYGRLSDLQDTGHAYDSEILKLLEEHEFLSQTLYEFRERNSALEIENTTILENAMTQEHLSLIFSNSNAEKLWKLSG</sequence>
<dbReference type="PANTHER" id="PTHR32258:SF6">
    <property type="entry name" value="PROTEIN NETWORKED 1A"/>
    <property type="match status" value="1"/>
</dbReference>
<evidence type="ECO:0000313" key="3">
    <source>
        <dbReference type="Proteomes" id="UP000636800"/>
    </source>
</evidence>
<dbReference type="EMBL" id="JADCNL010000005">
    <property type="protein sequence ID" value="KAG0481260.1"/>
    <property type="molecule type" value="Genomic_DNA"/>
</dbReference>
<protein>
    <submittedName>
        <fullName evidence="1">Uncharacterized protein</fullName>
    </submittedName>
</protein>
<reference evidence="3 4" key="1">
    <citation type="journal article" date="2020" name="Nat. Food">
        <title>A phased Vanilla planifolia genome enables genetic improvement of flavour and production.</title>
        <authorList>
            <person name="Hasing T."/>
            <person name="Tang H."/>
            <person name="Brym M."/>
            <person name="Khazi F."/>
            <person name="Huang T."/>
            <person name="Chambers A.H."/>
        </authorList>
    </citation>
    <scope>NUCLEOTIDE SEQUENCE [LARGE SCALE GENOMIC DNA]</scope>
    <source>
        <tissue evidence="1">Leaf</tissue>
    </source>
</reference>
<comment type="caution">
    <text evidence="1">The sequence shown here is derived from an EMBL/GenBank/DDBJ whole genome shotgun (WGS) entry which is preliminary data.</text>
</comment>
<dbReference type="EMBL" id="JADCNM010000005">
    <property type="protein sequence ID" value="KAG0483690.1"/>
    <property type="molecule type" value="Genomic_DNA"/>
</dbReference>
<evidence type="ECO:0000313" key="1">
    <source>
        <dbReference type="EMBL" id="KAG0481260.1"/>
    </source>
</evidence>
<dbReference type="GO" id="GO:0005886">
    <property type="term" value="C:plasma membrane"/>
    <property type="evidence" value="ECO:0007669"/>
    <property type="project" value="TreeGrafter"/>
</dbReference>
<evidence type="ECO:0000313" key="4">
    <source>
        <dbReference type="Proteomes" id="UP000639772"/>
    </source>
</evidence>
<dbReference type="InterPro" id="IPR051861">
    <property type="entry name" value="NET_actin-binding_domain"/>
</dbReference>
<evidence type="ECO:0000313" key="2">
    <source>
        <dbReference type="EMBL" id="KAG0483690.1"/>
    </source>
</evidence>
<keyword evidence="3" id="KW-1185">Reference proteome</keyword>
<dbReference type="GO" id="GO:0051015">
    <property type="term" value="F:actin filament binding"/>
    <property type="evidence" value="ECO:0007669"/>
    <property type="project" value="TreeGrafter"/>
</dbReference>
<organism evidence="1 3">
    <name type="scientific">Vanilla planifolia</name>
    <name type="common">Vanilla</name>
    <dbReference type="NCBI Taxonomy" id="51239"/>
    <lineage>
        <taxon>Eukaryota</taxon>
        <taxon>Viridiplantae</taxon>
        <taxon>Streptophyta</taxon>
        <taxon>Embryophyta</taxon>
        <taxon>Tracheophyta</taxon>
        <taxon>Spermatophyta</taxon>
        <taxon>Magnoliopsida</taxon>
        <taxon>Liliopsida</taxon>
        <taxon>Asparagales</taxon>
        <taxon>Orchidaceae</taxon>
        <taxon>Vanilloideae</taxon>
        <taxon>Vanilleae</taxon>
        <taxon>Vanilla</taxon>
    </lineage>
</organism>
<dbReference type="OrthoDB" id="10255522at2759"/>
<gene>
    <name evidence="2" type="ORF">HPP92_011774</name>
    <name evidence="1" type="ORF">HPP92_012118</name>
</gene>
<dbReference type="Proteomes" id="UP000636800">
    <property type="component" value="Chromosome 5"/>
</dbReference>
<name>A0A835R4A0_VANPL</name>
<accession>A0A835R4A0</accession>
<proteinExistence type="predicted"/>